<keyword evidence="2" id="KW-0433">Leucine-rich repeat</keyword>
<feature type="region of interest" description="Disordered" evidence="4">
    <location>
        <begin position="114"/>
        <end position="141"/>
    </location>
</feature>
<dbReference type="SUPFAM" id="SSF52047">
    <property type="entry name" value="RNI-like"/>
    <property type="match status" value="1"/>
</dbReference>
<organism evidence="5 6">
    <name type="scientific">Discostella pseudostelligera</name>
    <dbReference type="NCBI Taxonomy" id="259834"/>
    <lineage>
        <taxon>Eukaryota</taxon>
        <taxon>Sar</taxon>
        <taxon>Stramenopiles</taxon>
        <taxon>Ochrophyta</taxon>
        <taxon>Bacillariophyta</taxon>
        <taxon>Coscinodiscophyceae</taxon>
        <taxon>Thalassiosirophycidae</taxon>
        <taxon>Stephanodiscales</taxon>
        <taxon>Stephanodiscaceae</taxon>
        <taxon>Discostella</taxon>
    </lineage>
</organism>
<accession>A0ABD3M4V1</accession>
<dbReference type="Proteomes" id="UP001530293">
    <property type="component" value="Unassembled WGS sequence"/>
</dbReference>
<evidence type="ECO:0000256" key="4">
    <source>
        <dbReference type="SAM" id="MobiDB-lite"/>
    </source>
</evidence>
<evidence type="ECO:0000256" key="1">
    <source>
        <dbReference type="ARBA" id="ARBA00022468"/>
    </source>
</evidence>
<dbReference type="PANTHER" id="PTHR24113">
    <property type="entry name" value="RAN GTPASE-ACTIVATING PROTEIN 1"/>
    <property type="match status" value="1"/>
</dbReference>
<evidence type="ECO:0000313" key="5">
    <source>
        <dbReference type="EMBL" id="KAL3757754.1"/>
    </source>
</evidence>
<feature type="compositionally biased region" description="Polar residues" evidence="4">
    <location>
        <begin position="26"/>
        <end position="39"/>
    </location>
</feature>
<feature type="region of interest" description="Disordered" evidence="4">
    <location>
        <begin position="1"/>
        <end position="44"/>
    </location>
</feature>
<keyword evidence="6" id="KW-1185">Reference proteome</keyword>
<sequence length="526" mass="58561">MTAAAMQNTSTGTSTTTSTSRMKTSAEQNKQPPQPQYSHVVNDDSVDESYFDFRPFPEDTSCLSVSVSFDNNFEQSIQSMEPFKFRSAAPQEEGDNIMTKNKISLTASTLIDVSSDAEDEEEDAPAEISDESNSVCSDGSSGSNRIEFIQLEDNDESLVEITLDCRTMEEELASEIFVHLRSNTHLKLLRLKCAAKRNGSCNDGRQQKAFCKIVSALKFNDSIERLEINGAITINREVASSLAPALAYNPSMQVIRMNQVKFVGASLSILFVAMQHMKQIRQLSFHHCDWEEHNAETIASSLPYLNLHSLALVGMNIASEAWPYLFQNILQSKNLVQLDLSRNHLEEDNLRALIRSITTSRNSIKTLFLSSCGLTYPCAKELSVGLREYNSLTSLDISHNPNLTDKSAIYFKDLIKCNRSITKFLCHDCNMSQYSVNAIDSGLRYNNSILKSFLSETATMAIFEVVDIIGKFDMLEAVPSFGGSNFTPLGAEKKEETTPRPKKQSGNNKSKSNSVGLVKQGERRTQ</sequence>
<evidence type="ECO:0000313" key="6">
    <source>
        <dbReference type="Proteomes" id="UP001530293"/>
    </source>
</evidence>
<feature type="compositionally biased region" description="Low complexity" evidence="4">
    <location>
        <begin position="131"/>
        <end position="141"/>
    </location>
</feature>
<proteinExistence type="predicted"/>
<feature type="compositionally biased region" description="Acidic residues" evidence="4">
    <location>
        <begin position="115"/>
        <end position="130"/>
    </location>
</feature>
<feature type="compositionally biased region" description="Low complexity" evidence="4">
    <location>
        <begin position="9"/>
        <end position="25"/>
    </location>
</feature>
<comment type="caution">
    <text evidence="5">The sequence shown here is derived from an EMBL/GenBank/DDBJ whole genome shotgun (WGS) entry which is preliminary data.</text>
</comment>
<dbReference type="EMBL" id="JALLBG020000254">
    <property type="protein sequence ID" value="KAL3757754.1"/>
    <property type="molecule type" value="Genomic_DNA"/>
</dbReference>
<dbReference type="PANTHER" id="PTHR24113:SF12">
    <property type="entry name" value="RAN GTPASE-ACTIVATING PROTEIN 1"/>
    <property type="match status" value="1"/>
</dbReference>
<evidence type="ECO:0000256" key="3">
    <source>
        <dbReference type="ARBA" id="ARBA00022737"/>
    </source>
</evidence>
<evidence type="ECO:0000256" key="2">
    <source>
        <dbReference type="ARBA" id="ARBA00022614"/>
    </source>
</evidence>
<keyword evidence="3" id="KW-0677">Repeat</keyword>
<feature type="region of interest" description="Disordered" evidence="4">
    <location>
        <begin position="485"/>
        <end position="526"/>
    </location>
</feature>
<dbReference type="Gene3D" id="3.80.10.10">
    <property type="entry name" value="Ribonuclease Inhibitor"/>
    <property type="match status" value="1"/>
</dbReference>
<dbReference type="InterPro" id="IPR027038">
    <property type="entry name" value="RanGap"/>
</dbReference>
<gene>
    <name evidence="5" type="ORF">ACHAWU_000395</name>
</gene>
<name>A0ABD3M4V1_9STRA</name>
<protein>
    <submittedName>
        <fullName evidence="5">Uncharacterized protein</fullName>
    </submittedName>
</protein>
<feature type="compositionally biased region" description="Low complexity" evidence="4">
    <location>
        <begin position="504"/>
        <end position="514"/>
    </location>
</feature>
<keyword evidence="1" id="KW-0343">GTPase activation</keyword>
<reference evidence="5 6" key="1">
    <citation type="submission" date="2024-10" db="EMBL/GenBank/DDBJ databases">
        <title>Updated reference genomes for cyclostephanoid diatoms.</title>
        <authorList>
            <person name="Roberts W.R."/>
            <person name="Alverson A.J."/>
        </authorList>
    </citation>
    <scope>NUCLEOTIDE SEQUENCE [LARGE SCALE GENOMIC DNA]</scope>
    <source>
        <strain evidence="5 6">AJA232-27</strain>
    </source>
</reference>
<dbReference type="AlphaFoldDB" id="A0ABD3M4V1"/>
<dbReference type="InterPro" id="IPR032675">
    <property type="entry name" value="LRR_dom_sf"/>
</dbReference>
<dbReference type="GO" id="GO:0005096">
    <property type="term" value="F:GTPase activator activity"/>
    <property type="evidence" value="ECO:0007669"/>
    <property type="project" value="UniProtKB-KW"/>
</dbReference>